<sequence>MDCIQALKSMRLMRKLLPKLLSNNSSDALLKQNLSVVMKSLIRAPFVTGRGDLIFAKSIPIDKLTGQPDYVLLCGTSRDLDSSPMRQFTSRVRQLFIFSVYSLITKVRHLVHVLIENNKLVPQLLEQSFSEWSSATHSDFACSSLLSALLDLVTTVEFSERTGKGYIGIECSYFPCQTHQILSVSLMYGDEPVTFLLNCMMGLMITPTHNQGPISIPMNQLQSVTKTKDGFTITMSEPGITIHCSNMACLHFILLGREAMHFTTPNTLVQTQCIEALNNALEGNLVELDIFCSEDWKSNVAEYQQLRLDLVQSLEATLPKTVKNTVETWSEDQPGLSWKLTHICDVFQAMVGMESKRLDGLLVSSGAISAMLQWFKFNHSNVVCSRITQMLLFYITDPNGKRSRKCPVITRLMQELPTLLLDCVIQPPHRDLISAETQHLAVGLFVLVHTKGSVVQCNTTFQPGHAVRCSNLWHFIFDAIVDCKTKQTKYFIDLNNSGFERVASAFSTIIRHCVMDWHKGTCVLTHLGNHPEHVDFYIDHLYNDDFMIALIRLIFCDHAMT</sequence>
<proteinExistence type="predicted"/>
<accession>A0A1V9Y7W1</accession>
<dbReference type="AlphaFoldDB" id="A0A1V9Y7W1"/>
<reference evidence="1 2" key="1">
    <citation type="journal article" date="2014" name="Genome Biol. Evol.">
        <title>The secreted proteins of Achlya hypogyna and Thraustotheca clavata identify the ancestral oomycete secretome and reveal gene acquisitions by horizontal gene transfer.</title>
        <authorList>
            <person name="Misner I."/>
            <person name="Blouin N."/>
            <person name="Leonard G."/>
            <person name="Richards T.A."/>
            <person name="Lane C.E."/>
        </authorList>
    </citation>
    <scope>NUCLEOTIDE SEQUENCE [LARGE SCALE GENOMIC DNA]</scope>
    <source>
        <strain evidence="1 2">ATCC 34112</strain>
    </source>
</reference>
<gene>
    <name evidence="1" type="ORF">THRCLA_11393</name>
</gene>
<dbReference type="OrthoDB" id="660555at2759"/>
<evidence type="ECO:0000313" key="1">
    <source>
        <dbReference type="EMBL" id="OQR81806.1"/>
    </source>
</evidence>
<keyword evidence="2" id="KW-1185">Reference proteome</keyword>
<name>A0A1V9Y7W1_9STRA</name>
<comment type="caution">
    <text evidence="1">The sequence shown here is derived from an EMBL/GenBank/DDBJ whole genome shotgun (WGS) entry which is preliminary data.</text>
</comment>
<organism evidence="1 2">
    <name type="scientific">Thraustotheca clavata</name>
    <dbReference type="NCBI Taxonomy" id="74557"/>
    <lineage>
        <taxon>Eukaryota</taxon>
        <taxon>Sar</taxon>
        <taxon>Stramenopiles</taxon>
        <taxon>Oomycota</taxon>
        <taxon>Saprolegniomycetes</taxon>
        <taxon>Saprolegniales</taxon>
        <taxon>Achlyaceae</taxon>
        <taxon>Thraustotheca</taxon>
    </lineage>
</organism>
<evidence type="ECO:0000313" key="2">
    <source>
        <dbReference type="Proteomes" id="UP000243217"/>
    </source>
</evidence>
<dbReference type="EMBL" id="JNBS01004894">
    <property type="protein sequence ID" value="OQR81806.1"/>
    <property type="molecule type" value="Genomic_DNA"/>
</dbReference>
<protein>
    <submittedName>
        <fullName evidence="1">Uncharacterized protein</fullName>
    </submittedName>
</protein>
<feature type="non-terminal residue" evidence="1">
    <location>
        <position position="561"/>
    </location>
</feature>
<dbReference type="Proteomes" id="UP000243217">
    <property type="component" value="Unassembled WGS sequence"/>
</dbReference>